<dbReference type="CDD" id="cd06223">
    <property type="entry name" value="PRTases_typeI"/>
    <property type="match status" value="1"/>
</dbReference>
<proteinExistence type="predicted"/>
<keyword evidence="2" id="KW-0328">Glycosyltransferase</keyword>
<dbReference type="InterPro" id="IPR029057">
    <property type="entry name" value="PRTase-like"/>
</dbReference>
<sequence length="180" mass="19794">MTETYDLKLGPLTRKLPLIPINDQVTIASFVLLGDAELTHYAAEQLAKRVADVDFDYIVTIESKGIPLAQELSWLTHHDRYIVLRKSEKDYMVDPIDMPVSSITTSADQKLVLDGTDAKLLAGKRVLIVDDVISSGGSIETAHQLLDQVGAKVVKQLAILAEGDAADREDIHFLGKLPLF</sequence>
<keyword evidence="2" id="KW-0808">Transferase</keyword>
<dbReference type="STRING" id="240427.AYR62_01800"/>
<dbReference type="GO" id="GO:0016757">
    <property type="term" value="F:glycosyltransferase activity"/>
    <property type="evidence" value="ECO:0007669"/>
    <property type="project" value="UniProtKB-KW"/>
</dbReference>
<dbReference type="PANTHER" id="PTHR43218:SF1">
    <property type="entry name" value="PHOSPHORIBOSYLTRANSFERASE"/>
    <property type="match status" value="1"/>
</dbReference>
<evidence type="ECO:0000313" key="2">
    <source>
        <dbReference type="EMBL" id="ANZ65878.1"/>
    </source>
</evidence>
<dbReference type="RefSeq" id="WP_054709651.1">
    <property type="nucleotide sequence ID" value="NZ_CP014912.1"/>
</dbReference>
<evidence type="ECO:0000259" key="1">
    <source>
        <dbReference type="Pfam" id="PF00156"/>
    </source>
</evidence>
<gene>
    <name evidence="2" type="ORF">AYR63_01140</name>
</gene>
<dbReference type="Pfam" id="PF00156">
    <property type="entry name" value="Pribosyltran"/>
    <property type="match status" value="1"/>
</dbReference>
<dbReference type="PANTHER" id="PTHR43218">
    <property type="entry name" value="PHOSPHORIBOSYLTRANSFERASE-RELATED"/>
    <property type="match status" value="1"/>
</dbReference>
<dbReference type="SUPFAM" id="SSF53271">
    <property type="entry name" value="PRTase-like"/>
    <property type="match status" value="1"/>
</dbReference>
<dbReference type="AlphaFoldDB" id="A0A1B2IV25"/>
<keyword evidence="3" id="KW-1185">Reference proteome</keyword>
<dbReference type="Proteomes" id="UP000093267">
    <property type="component" value="Chromosome"/>
</dbReference>
<protein>
    <submittedName>
        <fullName evidence="2">Adenine phosphoribosyltransferase</fullName>
    </submittedName>
</protein>
<feature type="domain" description="Phosphoribosyltransferase" evidence="1">
    <location>
        <begin position="42"/>
        <end position="171"/>
    </location>
</feature>
<reference evidence="2 3" key="1">
    <citation type="submission" date="2016-03" db="EMBL/GenBank/DDBJ databases">
        <title>Pediococcus and Lactobacillus from brewery environment - whole genome sequencing and assembly.</title>
        <authorList>
            <person name="Behr J."/>
            <person name="Geissler A.J."/>
            <person name="Vogel R.F."/>
        </authorList>
    </citation>
    <scope>NUCLEOTIDE SEQUENCE [LARGE SCALE GENOMIC DNA]</scope>
    <source>
        <strain evidence="2 3">TMW 1.1995</strain>
    </source>
</reference>
<organism evidence="2 3">
    <name type="scientific">Secundilactobacillus paracollinoides</name>
    <dbReference type="NCBI Taxonomy" id="240427"/>
    <lineage>
        <taxon>Bacteria</taxon>
        <taxon>Bacillati</taxon>
        <taxon>Bacillota</taxon>
        <taxon>Bacilli</taxon>
        <taxon>Lactobacillales</taxon>
        <taxon>Lactobacillaceae</taxon>
        <taxon>Secundilactobacillus</taxon>
    </lineage>
</organism>
<dbReference type="NCBIfam" id="NF005592">
    <property type="entry name" value="PRK07322.1"/>
    <property type="match status" value="1"/>
</dbReference>
<dbReference type="Gene3D" id="3.40.50.2020">
    <property type="match status" value="1"/>
</dbReference>
<evidence type="ECO:0000313" key="3">
    <source>
        <dbReference type="Proteomes" id="UP000093267"/>
    </source>
</evidence>
<dbReference type="EMBL" id="CP014924">
    <property type="protein sequence ID" value="ANZ65878.1"/>
    <property type="molecule type" value="Genomic_DNA"/>
</dbReference>
<dbReference type="OrthoDB" id="4213751at2"/>
<accession>A0A1B2IV25</accession>
<dbReference type="InterPro" id="IPR000836">
    <property type="entry name" value="PRTase_dom"/>
</dbReference>
<name>A0A1B2IV25_9LACO</name>